<dbReference type="EMBL" id="CM037011">
    <property type="protein sequence ID" value="KAH7692713.1"/>
    <property type="molecule type" value="Genomic_DNA"/>
</dbReference>
<comment type="caution">
    <text evidence="1">The sequence shown here is derived from an EMBL/GenBank/DDBJ whole genome shotgun (WGS) entry which is preliminary data.</text>
</comment>
<proteinExistence type="predicted"/>
<dbReference type="Proteomes" id="UP000827976">
    <property type="component" value="Chromosome 1"/>
</dbReference>
<accession>A0ACB7WV88</accession>
<name>A0ACB7WV88_DIOAL</name>
<gene>
    <name evidence="1" type="ORF">IHE45_01G084200</name>
</gene>
<sequence>MASPSPDVRSWRTSFLTLRDETLNPPPPSSLLTLLQNVILSHPSASLIAAAAQLPSHEITSDLVLLAGLASATLECPDAAAASLQICHLIHDVTCSIRLEINSSSWTIILNFFEKLTKQLVCEADAVNFAKGRTARADVISEILEIIRHIYRAYGPKSSLSDNTELVGVVLCLISCLHTELLTIHQSNFSLSPATDIRVVYSTSKSLWEMQTIAYVLTGEALSKLGSSISANLWHCVLEGLRKAMDFLASKNLIIEDYVMSRFYATLLHCLHMILLDPKGSLSGHVAGFVSTLQMFFTYGLSSRSFLVTTTIGSVNKENGFSNHKSRFVESSKNEHGRYKPPHLRKKETLMQAPKSLSSSDSELSKNGFTSSDSDQSDGDGFAKFEDPFRSSKARIAAINCVQAICHADPKSLTSLWTILLPETDVLQPRRYPATLMTCLLFDPISKIRIAAASTLVAMLDRHALFFLQVAEYKGSIKCGSFTTLSSSLGHILMQLHRGILYLIQHQTHSGLSTHLFKVLLFLISATPYARMPEELLPSVIVSLRAWMMEDLANKHIGLLGIALSCLEAALSRSPSSVNVLKVLEEDISKDCAHRQQGSSLPHILLQLTERGRHSSVKLEALQVLKALFHNYPSLVTRMWECISSVVYSLLQTRSTDEFSPEICSASWRGESGKAPGSNIEKCTMAGVKVLDECLRAASGFRGTELTDGLEECGSLDIQILSDFRRRIRVSSAPSYDLDGLEAFKCSMEGHLSGSNLWSEVIMKHLPLALSHSSSMVRAASLTCFAGLTLPVFSSFTKENQEFVISLSISAARNDQVSLVRSAACRAIGVIAFFPQVVSCSSVLNEFIRAAEFNSLDPTTSVRITASWALANICDSLRQKATTSHSECSSTLKLDPESISVLVESALRLTKDGDKIKSNAVRALGNLSRFIQFSDHSSPKNLTSNCINLCDSDSDWLERMVQAFVSCVTTGNVKVQWNVCHALGNLFMNDTMKLKNMSWTSAVYSILLLLLRDSTNFKIRIHAAVALSVPGSRLDYGNSFADVVQSLVHVLESLNSDQTSTPSGFKYKGSLEKQVTLTSLHVLGFASSEDDQALKDFLIKKASFLEDWFKHLSSSLMEAANQPSSSKESSSVDQEDIHIPHALKKTKLLAAAKSLCNIYTSSRRQGLSQRFEKYVDNLAEHS</sequence>
<protein>
    <submittedName>
        <fullName evidence="1">HEAT and armadillo repeat-containing protein</fullName>
    </submittedName>
</protein>
<evidence type="ECO:0000313" key="1">
    <source>
        <dbReference type="EMBL" id="KAH7692713.1"/>
    </source>
</evidence>
<reference evidence="2" key="1">
    <citation type="journal article" date="2022" name="Nat. Commun.">
        <title>Chromosome evolution and the genetic basis of agronomically important traits in greater yam.</title>
        <authorList>
            <person name="Bredeson J.V."/>
            <person name="Lyons J.B."/>
            <person name="Oniyinde I.O."/>
            <person name="Okereke N.R."/>
            <person name="Kolade O."/>
            <person name="Nnabue I."/>
            <person name="Nwadili C.O."/>
            <person name="Hribova E."/>
            <person name="Parker M."/>
            <person name="Nwogha J."/>
            <person name="Shu S."/>
            <person name="Carlson J."/>
            <person name="Kariba R."/>
            <person name="Muthemba S."/>
            <person name="Knop K."/>
            <person name="Barton G.J."/>
            <person name="Sherwood A.V."/>
            <person name="Lopez-Montes A."/>
            <person name="Asiedu R."/>
            <person name="Jamnadass R."/>
            <person name="Muchugi A."/>
            <person name="Goodstein D."/>
            <person name="Egesi C.N."/>
            <person name="Featherston J."/>
            <person name="Asfaw A."/>
            <person name="Simpson G.G."/>
            <person name="Dolezel J."/>
            <person name="Hendre P.S."/>
            <person name="Van Deynze A."/>
            <person name="Kumar P.L."/>
            <person name="Obidiegwu J.E."/>
            <person name="Bhattacharjee R."/>
            <person name="Rokhsar D.S."/>
        </authorList>
    </citation>
    <scope>NUCLEOTIDE SEQUENCE [LARGE SCALE GENOMIC DNA]</scope>
    <source>
        <strain evidence="2">cv. TDa95/00328</strain>
    </source>
</reference>
<keyword evidence="2" id="KW-1185">Reference proteome</keyword>
<organism evidence="1 2">
    <name type="scientific">Dioscorea alata</name>
    <name type="common">Purple yam</name>
    <dbReference type="NCBI Taxonomy" id="55571"/>
    <lineage>
        <taxon>Eukaryota</taxon>
        <taxon>Viridiplantae</taxon>
        <taxon>Streptophyta</taxon>
        <taxon>Embryophyta</taxon>
        <taxon>Tracheophyta</taxon>
        <taxon>Spermatophyta</taxon>
        <taxon>Magnoliopsida</taxon>
        <taxon>Liliopsida</taxon>
        <taxon>Dioscoreales</taxon>
        <taxon>Dioscoreaceae</taxon>
        <taxon>Dioscorea</taxon>
    </lineage>
</organism>
<evidence type="ECO:0000313" key="2">
    <source>
        <dbReference type="Proteomes" id="UP000827976"/>
    </source>
</evidence>